<feature type="transmembrane region" description="Helical" evidence="1">
    <location>
        <begin position="152"/>
        <end position="171"/>
    </location>
</feature>
<accession>C4IM08</accession>
<keyword evidence="1" id="KW-0472">Membrane</keyword>
<dbReference type="AlphaFoldDB" id="C4IM08"/>
<name>C4IM08_CLOBU</name>
<sequence length="435" mass="49771">MDNFFESLSTIIFINVAMINLIYFKISKKGLFILIIISQIVTLPVYVFFPFISFVPINIILMIYLYKKTYDPFSSISTPIISTLIAVISDYIVSFIRIFILGMNFDITFKNHIAFIACVLSDCIIIFIISKLLTRFTNKKIEISKIQINGKFAFLIISSLLLTLIIFYSNIILGSKDGFTNEIIKFNGVLFFIYFILLLIITYIILKSTIKELEFKNKKIQFENLQEYTSNLEKLYTEMREFRHDYVNILSSIIGYIENKDICGLEVYFNNKIIPLGKGIETNNFKIGHLKNVKILELKGILSSKLIRAQELGIDVFIDIMEDITRIDIDIVDLCRIVGILIDNAIESALISTNRSLKVAIVNKNNSTIIAIINSCPENTPPIYKLFEKGFSTKGRNRGLGLSNLKELISNYNNSSLDTIVEHGEFIQNLEIVHV</sequence>
<dbReference type="Pfam" id="PF14501">
    <property type="entry name" value="HATPase_c_5"/>
    <property type="match status" value="1"/>
</dbReference>
<dbReference type="InterPro" id="IPR036890">
    <property type="entry name" value="HATPase_C_sf"/>
</dbReference>
<keyword evidence="1" id="KW-0812">Transmembrane</keyword>
<evidence type="ECO:0000313" key="3">
    <source>
        <dbReference type="EMBL" id="EEP52773.1"/>
    </source>
</evidence>
<dbReference type="PANTHER" id="PTHR40448">
    <property type="entry name" value="TWO-COMPONENT SENSOR HISTIDINE KINASE"/>
    <property type="match status" value="1"/>
</dbReference>
<keyword evidence="4" id="KW-1185">Reference proteome</keyword>
<dbReference type="Gene3D" id="3.30.565.10">
    <property type="entry name" value="Histidine kinase-like ATPase, C-terminal domain"/>
    <property type="match status" value="1"/>
</dbReference>
<dbReference type="InterPro" id="IPR032834">
    <property type="entry name" value="NatK-like_C"/>
</dbReference>
<feature type="transmembrane region" description="Helical" evidence="1">
    <location>
        <begin position="183"/>
        <end position="206"/>
    </location>
</feature>
<dbReference type="GO" id="GO:0042802">
    <property type="term" value="F:identical protein binding"/>
    <property type="evidence" value="ECO:0007669"/>
    <property type="project" value="TreeGrafter"/>
</dbReference>
<dbReference type="eggNOG" id="COG3290">
    <property type="taxonomic scope" value="Bacteria"/>
</dbReference>
<protein>
    <submittedName>
        <fullName evidence="3">Accessory gene regulator protein C</fullName>
    </submittedName>
</protein>
<feature type="transmembrane region" description="Helical" evidence="1">
    <location>
        <begin position="112"/>
        <end position="132"/>
    </location>
</feature>
<dbReference type="PANTHER" id="PTHR40448:SF1">
    <property type="entry name" value="TWO-COMPONENT SENSOR HISTIDINE KINASE"/>
    <property type="match status" value="1"/>
</dbReference>
<feature type="transmembrane region" description="Helical" evidence="1">
    <location>
        <begin position="7"/>
        <end position="26"/>
    </location>
</feature>
<dbReference type="HOGENOM" id="CLU_046138_1_2_9"/>
<evidence type="ECO:0000256" key="1">
    <source>
        <dbReference type="SAM" id="Phobius"/>
    </source>
</evidence>
<comment type="caution">
    <text evidence="3">The sequence shown here is derived from an EMBL/GenBank/DDBJ whole genome shotgun (WGS) entry which is preliminary data.</text>
</comment>
<evidence type="ECO:0000313" key="4">
    <source>
        <dbReference type="Proteomes" id="UP000003081"/>
    </source>
</evidence>
<dbReference type="SUPFAM" id="SSF55874">
    <property type="entry name" value="ATPase domain of HSP90 chaperone/DNA topoisomerase II/histidine kinase"/>
    <property type="match status" value="1"/>
</dbReference>
<evidence type="ECO:0000259" key="2">
    <source>
        <dbReference type="Pfam" id="PF14501"/>
    </source>
</evidence>
<proteinExistence type="predicted"/>
<organism evidence="3 4">
    <name type="scientific">Clostridium butyricum E4 str. BoNT E BL5262</name>
    <dbReference type="NCBI Taxonomy" id="632245"/>
    <lineage>
        <taxon>Bacteria</taxon>
        <taxon>Bacillati</taxon>
        <taxon>Bacillota</taxon>
        <taxon>Clostridia</taxon>
        <taxon>Eubacteriales</taxon>
        <taxon>Clostridiaceae</taxon>
        <taxon>Clostridium</taxon>
    </lineage>
</organism>
<feature type="transmembrane region" description="Helical" evidence="1">
    <location>
        <begin position="32"/>
        <end position="65"/>
    </location>
</feature>
<gene>
    <name evidence="3" type="ORF">CLP_0186</name>
</gene>
<feature type="transmembrane region" description="Helical" evidence="1">
    <location>
        <begin position="77"/>
        <end position="100"/>
    </location>
</feature>
<keyword evidence="1" id="KW-1133">Transmembrane helix</keyword>
<dbReference type="EMBL" id="ACOM01000007">
    <property type="protein sequence ID" value="EEP52773.1"/>
    <property type="molecule type" value="Genomic_DNA"/>
</dbReference>
<reference evidence="3 4" key="1">
    <citation type="submission" date="2009-08" db="EMBL/GenBank/DDBJ databases">
        <authorList>
            <person name="Shrivastava S."/>
            <person name="Brinkac L.B."/>
            <person name="Brown J.L."/>
            <person name="Bruce D.B."/>
            <person name="Detter C."/>
            <person name="Green L.D."/>
            <person name="Munk C.A."/>
            <person name="Rogers Y.C."/>
            <person name="Tapia R."/>
            <person name="Sims D.R."/>
            <person name="Smith L.A."/>
            <person name="Smith T.J."/>
            <person name="Sutton G."/>
            <person name="Brettin T."/>
        </authorList>
    </citation>
    <scope>NUCLEOTIDE SEQUENCE [LARGE SCALE GENOMIC DNA]</scope>
    <source>
        <strain evidence="4">E4 str. BoNT E BL5262</strain>
    </source>
</reference>
<dbReference type="Proteomes" id="UP000003081">
    <property type="component" value="Unassembled WGS sequence"/>
</dbReference>
<feature type="domain" description="Sensor histidine kinase NatK-like C-terminal" evidence="2">
    <location>
        <begin position="330"/>
        <end position="432"/>
    </location>
</feature>
<dbReference type="RefSeq" id="WP_003410367.1">
    <property type="nucleotide sequence ID" value="NZ_ACOM01000007.1"/>
</dbReference>